<reference evidence="1 2" key="1">
    <citation type="submission" date="2017-02" db="EMBL/GenBank/DDBJ databases">
        <authorList>
            <person name="Peterson S.W."/>
        </authorList>
    </citation>
    <scope>NUCLEOTIDE SEQUENCE [LARGE SCALE GENOMIC DNA]</scope>
    <source>
        <strain evidence="1 2">CECT 9189</strain>
    </source>
</reference>
<dbReference type="InterPro" id="IPR007488">
    <property type="entry name" value="DUF535"/>
</dbReference>
<evidence type="ECO:0000313" key="1">
    <source>
        <dbReference type="EMBL" id="SJZ95658.1"/>
    </source>
</evidence>
<dbReference type="Proteomes" id="UP000191116">
    <property type="component" value="Unassembled WGS sequence"/>
</dbReference>
<dbReference type="Pfam" id="PF04393">
    <property type="entry name" value="DUF535"/>
    <property type="match status" value="1"/>
</dbReference>
<organism evidence="1 2">
    <name type="scientific">Photobacterium toruni</name>
    <dbReference type="NCBI Taxonomy" id="1935446"/>
    <lineage>
        <taxon>Bacteria</taxon>
        <taxon>Pseudomonadati</taxon>
        <taxon>Pseudomonadota</taxon>
        <taxon>Gammaproteobacteria</taxon>
        <taxon>Vibrionales</taxon>
        <taxon>Vibrionaceae</taxon>
        <taxon>Photobacterium</taxon>
    </lineage>
</organism>
<dbReference type="PANTHER" id="PTHR38785">
    <property type="entry name" value="HOMOLOG OF VIRK"/>
    <property type="match status" value="1"/>
</dbReference>
<gene>
    <name evidence="1" type="ORF">CZ814_00891</name>
</gene>
<protein>
    <recommendedName>
        <fullName evidence="3">DUF535 domain-containing protein</fullName>
    </recommendedName>
</protein>
<accession>A0A1T4PXI3</accession>
<dbReference type="PANTHER" id="PTHR38785:SF1">
    <property type="entry name" value="HOMOLOG OF VIRK"/>
    <property type="match status" value="1"/>
</dbReference>
<dbReference type="AlphaFoldDB" id="A0A1T4PXI3"/>
<evidence type="ECO:0008006" key="3">
    <source>
        <dbReference type="Google" id="ProtNLM"/>
    </source>
</evidence>
<dbReference type="GO" id="GO:0006974">
    <property type="term" value="P:DNA damage response"/>
    <property type="evidence" value="ECO:0007669"/>
    <property type="project" value="TreeGrafter"/>
</dbReference>
<dbReference type="EMBL" id="FUWP01000003">
    <property type="protein sequence ID" value="SJZ95658.1"/>
    <property type="molecule type" value="Genomic_DNA"/>
</dbReference>
<name>A0A1T4PXI3_9GAMM</name>
<evidence type="ECO:0000313" key="2">
    <source>
        <dbReference type="Proteomes" id="UP000191116"/>
    </source>
</evidence>
<proteinExistence type="predicted"/>
<sequence>MAYSIYHIRINGMIKSNISLSNHAKIIYPDSQAKKYSPLWRYRVKFILRAMYYHKAFKHITSEIDPSLLDTLCQQNPRFLEKPFRPYVIYGTNSTERAKFVVEHFKFVSQLPAHIRDAIYKNSDGLTLCNFTVDDVEYCFKLAFYARYQKEGDMSLTLFNDVDANFYTLTFAIREVEGQRQLIIGGLQGPASSPENNQKIKLLTKALFGQRPKDLMIKMVTLLANAWKVDTLLAIKNSAHTYSAKRYATGKIKMDYDKHWLALGATEFDQHLYQLTLEDIRRNPEDISRPKRAMYRRRYEWLDNTKMLIEQNLK</sequence>